<sequence length="400" mass="42373">MTTADQMPSLRRRTSTKWRSYAEDVLPMFIAEMDFPTPPAVKAALEAAVANNDTGYAATADRGAATAYADFAAARWGWRPDPERIVYTTDVTVVIVEALRRLIGPGDGVVLTPPVYAPFYALVAEAGGHPVEVPLQDDGASYRLDLAGIDAALAAGARAVLLCNPHNPLGLVHSREELAELAEIVEKHGAHVVSDEIHAPLTHQGVTFTPYLSVSPAARHHGVAAASGSKAFNLAGLKAAMFVVDSEPMARWLAAVPDAVSYRTGIMGLLATREGFLHCTDWLDATIEVIQSNIDLLERELAEKLPQVTLRRGRATYLAWLDMRALGWGEDPAEHAADHARVALSSGPTFGTGGQGFARMNLACAPETVVEAVDRLRVAADATTAQGTPSDSADPGAAGA</sequence>
<dbReference type="InterPro" id="IPR015421">
    <property type="entry name" value="PyrdxlP-dep_Trfase_major"/>
</dbReference>
<dbReference type="InterPro" id="IPR051798">
    <property type="entry name" value="Class-II_PLP-Dep_Aminotrans"/>
</dbReference>
<dbReference type="SUPFAM" id="SSF53383">
    <property type="entry name" value="PLP-dependent transferases"/>
    <property type="match status" value="1"/>
</dbReference>
<comment type="similarity">
    <text evidence="5">Belongs to the class-II pyridoxal-phosphate-dependent aminotransferase family. MalY/PatB cystathionine beta-lyase subfamily.</text>
</comment>
<dbReference type="GO" id="GO:0008483">
    <property type="term" value="F:transaminase activity"/>
    <property type="evidence" value="ECO:0007669"/>
    <property type="project" value="UniProtKB-KW"/>
</dbReference>
<dbReference type="eggNOG" id="COG1168">
    <property type="taxonomic scope" value="Bacteria"/>
</dbReference>
<reference evidence="8 9" key="1">
    <citation type="journal article" date="2008" name="J. Bacteriol.">
        <title>Complete genome sequence of the soil actinomycete Kocuria rhizophila.</title>
        <authorList>
            <person name="Takarada H."/>
            <person name="Sekine M."/>
            <person name="Kosugi H."/>
            <person name="Matsuo Y."/>
            <person name="Fujisawa T."/>
            <person name="Omata S."/>
            <person name="Kishi E."/>
            <person name="Shimizu A."/>
            <person name="Tsukatani N."/>
            <person name="Tanikawa S."/>
            <person name="Fujita N."/>
            <person name="Harayama S."/>
        </authorList>
    </citation>
    <scope>NUCLEOTIDE SEQUENCE [LARGE SCALE GENOMIC DNA]</scope>
    <source>
        <strain evidence="9">ATCC 9341 / DSM 348 / NBRC 103217 / DC2201</strain>
    </source>
</reference>
<evidence type="ECO:0000256" key="4">
    <source>
        <dbReference type="ARBA" id="ARBA00023239"/>
    </source>
</evidence>
<keyword evidence="4" id="KW-0456">Lyase</keyword>
<organism evidence="8 9">
    <name type="scientific">Kocuria rhizophila (strain ATCC 9341 / DSM 348 / NBRC 103217 / DC2201)</name>
    <dbReference type="NCBI Taxonomy" id="378753"/>
    <lineage>
        <taxon>Bacteria</taxon>
        <taxon>Bacillati</taxon>
        <taxon>Actinomycetota</taxon>
        <taxon>Actinomycetes</taxon>
        <taxon>Micrococcales</taxon>
        <taxon>Micrococcaceae</taxon>
        <taxon>Kocuria</taxon>
    </lineage>
</organism>
<evidence type="ECO:0000256" key="5">
    <source>
        <dbReference type="ARBA" id="ARBA00037974"/>
    </source>
</evidence>
<feature type="region of interest" description="Disordered" evidence="6">
    <location>
        <begin position="381"/>
        <end position="400"/>
    </location>
</feature>
<name>B2GK17_KOCRD</name>
<dbReference type="PANTHER" id="PTHR43525">
    <property type="entry name" value="PROTEIN MALY"/>
    <property type="match status" value="1"/>
</dbReference>
<evidence type="ECO:0000313" key="9">
    <source>
        <dbReference type="Proteomes" id="UP000008838"/>
    </source>
</evidence>
<dbReference type="Proteomes" id="UP000008838">
    <property type="component" value="Chromosome"/>
</dbReference>
<dbReference type="HOGENOM" id="CLU_017584_15_2_11"/>
<dbReference type="InterPro" id="IPR004839">
    <property type="entry name" value="Aminotransferase_I/II_large"/>
</dbReference>
<dbReference type="EC" id="4.4.1.13" evidence="2"/>
<keyword evidence="8" id="KW-0032">Aminotransferase</keyword>
<evidence type="ECO:0000313" key="8">
    <source>
        <dbReference type="EMBL" id="BAG29862.1"/>
    </source>
</evidence>
<dbReference type="KEGG" id="krh:KRH_15150"/>
<protein>
    <recommendedName>
        <fullName evidence="2">cysteine-S-conjugate beta-lyase</fullName>
        <ecNumber evidence="2">4.4.1.13</ecNumber>
    </recommendedName>
</protein>
<dbReference type="InterPro" id="IPR015424">
    <property type="entry name" value="PyrdxlP-dep_Trfase"/>
</dbReference>
<dbReference type="CDD" id="cd00609">
    <property type="entry name" value="AAT_like"/>
    <property type="match status" value="1"/>
</dbReference>
<dbReference type="OrthoDB" id="3224382at2"/>
<evidence type="ECO:0000256" key="3">
    <source>
        <dbReference type="ARBA" id="ARBA00022898"/>
    </source>
</evidence>
<accession>B2GK17</accession>
<gene>
    <name evidence="8" type="ordered locus">KRH_15150</name>
</gene>
<comment type="cofactor">
    <cofactor evidence="1">
        <name>pyridoxal 5'-phosphate</name>
        <dbReference type="ChEBI" id="CHEBI:597326"/>
    </cofactor>
</comment>
<evidence type="ECO:0000259" key="7">
    <source>
        <dbReference type="Pfam" id="PF00155"/>
    </source>
</evidence>
<dbReference type="Gene3D" id="3.40.640.10">
    <property type="entry name" value="Type I PLP-dependent aspartate aminotransferase-like (Major domain)"/>
    <property type="match status" value="1"/>
</dbReference>
<keyword evidence="8" id="KW-0808">Transferase</keyword>
<feature type="domain" description="Aminotransferase class I/classII large" evidence="7">
    <location>
        <begin position="31"/>
        <end position="376"/>
    </location>
</feature>
<keyword evidence="9" id="KW-1185">Reference proteome</keyword>
<dbReference type="STRING" id="378753.KRH_15150"/>
<dbReference type="AlphaFoldDB" id="B2GK17"/>
<proteinExistence type="inferred from homology"/>
<evidence type="ECO:0000256" key="1">
    <source>
        <dbReference type="ARBA" id="ARBA00001933"/>
    </source>
</evidence>
<dbReference type="GO" id="GO:0030170">
    <property type="term" value="F:pyridoxal phosphate binding"/>
    <property type="evidence" value="ECO:0007669"/>
    <property type="project" value="InterPro"/>
</dbReference>
<keyword evidence="3" id="KW-0663">Pyridoxal phosphate</keyword>
<evidence type="ECO:0000256" key="2">
    <source>
        <dbReference type="ARBA" id="ARBA00012224"/>
    </source>
</evidence>
<dbReference type="InterPro" id="IPR015422">
    <property type="entry name" value="PyrdxlP-dep_Trfase_small"/>
</dbReference>
<dbReference type="PANTHER" id="PTHR43525:SF2">
    <property type="entry name" value="CYSTATHIONINE BETA-LYASE-RELATED"/>
    <property type="match status" value="1"/>
</dbReference>
<dbReference type="RefSeq" id="WP_012398583.1">
    <property type="nucleotide sequence ID" value="NC_010617.1"/>
</dbReference>
<dbReference type="Gene3D" id="3.90.1150.10">
    <property type="entry name" value="Aspartate Aminotransferase, domain 1"/>
    <property type="match status" value="1"/>
</dbReference>
<dbReference type="Pfam" id="PF00155">
    <property type="entry name" value="Aminotran_1_2"/>
    <property type="match status" value="1"/>
</dbReference>
<dbReference type="EMBL" id="AP009152">
    <property type="protein sequence ID" value="BAG29862.1"/>
    <property type="molecule type" value="Genomic_DNA"/>
</dbReference>
<dbReference type="GO" id="GO:0047804">
    <property type="term" value="F:cysteine-S-conjugate beta-lyase activity"/>
    <property type="evidence" value="ECO:0007669"/>
    <property type="project" value="UniProtKB-EC"/>
</dbReference>
<evidence type="ECO:0000256" key="6">
    <source>
        <dbReference type="SAM" id="MobiDB-lite"/>
    </source>
</evidence>